<proteinExistence type="inferred from homology"/>
<keyword evidence="10" id="KW-1185">Reference proteome</keyword>
<evidence type="ECO:0000259" key="8">
    <source>
        <dbReference type="Pfam" id="PF00557"/>
    </source>
</evidence>
<evidence type="ECO:0000256" key="2">
    <source>
        <dbReference type="ARBA" id="ARBA00022438"/>
    </source>
</evidence>
<evidence type="ECO:0000256" key="5">
    <source>
        <dbReference type="ARBA" id="ARBA00022801"/>
    </source>
</evidence>
<dbReference type="CDD" id="cd01086">
    <property type="entry name" value="MetAP1"/>
    <property type="match status" value="1"/>
</dbReference>
<dbReference type="GO" id="GO:0046872">
    <property type="term" value="F:metal ion binding"/>
    <property type="evidence" value="ECO:0007669"/>
    <property type="project" value="UniProtKB-UniRule"/>
</dbReference>
<dbReference type="PANTHER" id="PTHR43330:SF17">
    <property type="entry name" value="METHIONINE AMINOPEPTIDASE"/>
    <property type="match status" value="1"/>
</dbReference>
<gene>
    <name evidence="6 9" type="primary">map</name>
    <name evidence="9" type="ORF">I6N95_04830</name>
</gene>
<sequence length="254" mass="28178">MYTLKSNREIEKMAESGALLANVHKELRSFIKPGVTSWQIETFARDYIERHGGVAAQIGFEGYEYATCCSINDEICHGFPRKKKLQDGDLIKVDMCVSLNGAISDSCWSYAVGDVPEEPHRLMAVTKKALYLGIEQAQIGKRVGDIGHAIQTYVEAEGYGVVRDFIAHGIGPTIHEEPFFAHYGEPNKGIRLKEGMTITIEPMVNIGSWRMQMEANGWTARTLDGSLSCQYEHSIAITQNGPIILTSQGEEGTY</sequence>
<dbReference type="NCBIfam" id="TIGR00500">
    <property type="entry name" value="met_pdase_I"/>
    <property type="match status" value="1"/>
</dbReference>
<feature type="binding site" evidence="6">
    <location>
        <position position="232"/>
    </location>
    <ligand>
        <name>a divalent metal cation</name>
        <dbReference type="ChEBI" id="CHEBI:60240"/>
        <label>2</label>
        <note>catalytic</note>
    </ligand>
</feature>
<dbReference type="AlphaFoldDB" id="A0A940SVH6"/>
<comment type="subunit">
    <text evidence="6">Monomer.</text>
</comment>
<comment type="caution">
    <text evidence="9">The sequence shown here is derived from an EMBL/GenBank/DDBJ whole genome shotgun (WGS) entry which is preliminary data.</text>
</comment>
<dbReference type="SUPFAM" id="SSF55920">
    <property type="entry name" value="Creatinase/aminopeptidase"/>
    <property type="match status" value="1"/>
</dbReference>
<feature type="domain" description="Peptidase M24" evidence="8">
    <location>
        <begin position="11"/>
        <end position="238"/>
    </location>
</feature>
<comment type="function">
    <text evidence="1 6">Removes the N-terminal methionine from nascent proteins. The N-terminal methionine is often cleaved when the second residue in the primary sequence is small and uncharged (Met-Ala-, Cys, Gly, Pro, Ser, Thr, or Val). Requires deformylation of the N(alpha)-formylated initiator methionine before it can be hydrolyzed.</text>
</comment>
<dbReference type="Pfam" id="PF00557">
    <property type="entry name" value="Peptidase_M24"/>
    <property type="match status" value="1"/>
</dbReference>
<feature type="binding site" evidence="6">
    <location>
        <position position="232"/>
    </location>
    <ligand>
        <name>a divalent metal cation</name>
        <dbReference type="ChEBI" id="CHEBI:60240"/>
        <label>1</label>
    </ligand>
</feature>
<comment type="catalytic activity">
    <reaction evidence="6 7">
        <text>Release of N-terminal amino acids, preferentially methionine, from peptides and arylamides.</text>
        <dbReference type="EC" id="3.4.11.18"/>
    </reaction>
</comment>
<dbReference type="GO" id="GO:0004239">
    <property type="term" value="F:initiator methionyl aminopeptidase activity"/>
    <property type="evidence" value="ECO:0007669"/>
    <property type="project" value="UniProtKB-UniRule"/>
</dbReference>
<dbReference type="GO" id="GO:0070006">
    <property type="term" value="F:metalloaminopeptidase activity"/>
    <property type="evidence" value="ECO:0007669"/>
    <property type="project" value="UniProtKB-UniRule"/>
</dbReference>
<accession>A0A940SVH6</accession>
<dbReference type="Proteomes" id="UP000674938">
    <property type="component" value="Unassembled WGS sequence"/>
</dbReference>
<keyword evidence="4 6" id="KW-0479">Metal-binding</keyword>
<evidence type="ECO:0000313" key="9">
    <source>
        <dbReference type="EMBL" id="MBP1040333.1"/>
    </source>
</evidence>
<feature type="binding site" evidence="6">
    <location>
        <position position="105"/>
    </location>
    <ligand>
        <name>a divalent metal cation</name>
        <dbReference type="ChEBI" id="CHEBI:60240"/>
        <label>1</label>
    </ligand>
</feature>
<evidence type="ECO:0000313" key="10">
    <source>
        <dbReference type="Proteomes" id="UP000674938"/>
    </source>
</evidence>
<organism evidence="9 10">
    <name type="scientific">Vagococcus allomyrinae</name>
    <dbReference type="NCBI Taxonomy" id="2794353"/>
    <lineage>
        <taxon>Bacteria</taxon>
        <taxon>Bacillati</taxon>
        <taxon>Bacillota</taxon>
        <taxon>Bacilli</taxon>
        <taxon>Lactobacillales</taxon>
        <taxon>Enterococcaceae</taxon>
        <taxon>Vagococcus</taxon>
    </lineage>
</organism>
<feature type="binding site" evidence="6">
    <location>
        <position position="168"/>
    </location>
    <ligand>
        <name>a divalent metal cation</name>
        <dbReference type="ChEBI" id="CHEBI:60240"/>
        <label>2</label>
        <note>catalytic</note>
    </ligand>
</feature>
<dbReference type="InterPro" id="IPR002467">
    <property type="entry name" value="Pept_M24A_MAP1"/>
</dbReference>
<dbReference type="EC" id="3.4.11.18" evidence="6 7"/>
<dbReference type="GO" id="GO:0006508">
    <property type="term" value="P:proteolysis"/>
    <property type="evidence" value="ECO:0007669"/>
    <property type="project" value="UniProtKB-KW"/>
</dbReference>
<feature type="binding site" evidence="6">
    <location>
        <position position="175"/>
    </location>
    <ligand>
        <name>substrate</name>
    </ligand>
</feature>
<dbReference type="InterPro" id="IPR001714">
    <property type="entry name" value="Pept_M24_MAP"/>
</dbReference>
<name>A0A940SVH6_9ENTE</name>
<dbReference type="InterPro" id="IPR000994">
    <property type="entry name" value="Pept_M24"/>
</dbReference>
<dbReference type="EMBL" id="JAEEGA010000002">
    <property type="protein sequence ID" value="MBP1040333.1"/>
    <property type="molecule type" value="Genomic_DNA"/>
</dbReference>
<dbReference type="HAMAP" id="MF_01974">
    <property type="entry name" value="MetAP_1"/>
    <property type="match status" value="1"/>
</dbReference>
<keyword evidence="5 6" id="KW-0378">Hydrolase</keyword>
<evidence type="ECO:0000256" key="1">
    <source>
        <dbReference type="ARBA" id="ARBA00002521"/>
    </source>
</evidence>
<comment type="similarity">
    <text evidence="6">Belongs to the peptidase M24A family. Methionine aminopeptidase type 1 subfamily.</text>
</comment>
<dbReference type="InterPro" id="IPR036005">
    <property type="entry name" value="Creatinase/aminopeptidase-like"/>
</dbReference>
<dbReference type="GO" id="GO:0005829">
    <property type="term" value="C:cytosol"/>
    <property type="evidence" value="ECO:0007669"/>
    <property type="project" value="TreeGrafter"/>
</dbReference>
<dbReference type="RefSeq" id="WP_209525225.1">
    <property type="nucleotide sequence ID" value="NZ_JAEEGA010000002.1"/>
</dbReference>
<keyword evidence="2 6" id="KW-0031">Aminopeptidase</keyword>
<evidence type="ECO:0000256" key="6">
    <source>
        <dbReference type="HAMAP-Rule" id="MF_01974"/>
    </source>
</evidence>
<keyword evidence="3 6" id="KW-0645">Protease</keyword>
<evidence type="ECO:0000256" key="3">
    <source>
        <dbReference type="ARBA" id="ARBA00022670"/>
    </source>
</evidence>
<evidence type="ECO:0000256" key="4">
    <source>
        <dbReference type="ARBA" id="ARBA00022723"/>
    </source>
</evidence>
<feature type="binding site" evidence="6">
    <location>
        <position position="94"/>
    </location>
    <ligand>
        <name>a divalent metal cation</name>
        <dbReference type="ChEBI" id="CHEBI:60240"/>
        <label>1</label>
    </ligand>
</feature>
<evidence type="ECO:0000256" key="7">
    <source>
        <dbReference type="RuleBase" id="RU003653"/>
    </source>
</evidence>
<dbReference type="Gene3D" id="3.90.230.10">
    <property type="entry name" value="Creatinase/methionine aminopeptidase superfamily"/>
    <property type="match status" value="1"/>
</dbReference>
<dbReference type="PANTHER" id="PTHR43330">
    <property type="entry name" value="METHIONINE AMINOPEPTIDASE"/>
    <property type="match status" value="1"/>
</dbReference>
<feature type="binding site" evidence="6">
    <location>
        <position position="105"/>
    </location>
    <ligand>
        <name>a divalent metal cation</name>
        <dbReference type="ChEBI" id="CHEBI:60240"/>
        <label>2</label>
        <note>catalytic</note>
    </ligand>
</feature>
<feature type="binding site" evidence="6">
    <location>
        <position position="201"/>
    </location>
    <ligand>
        <name>a divalent metal cation</name>
        <dbReference type="ChEBI" id="CHEBI:60240"/>
        <label>2</label>
        <note>catalytic</note>
    </ligand>
</feature>
<comment type="cofactor">
    <cofactor evidence="6">
        <name>Co(2+)</name>
        <dbReference type="ChEBI" id="CHEBI:48828"/>
    </cofactor>
    <cofactor evidence="6">
        <name>Zn(2+)</name>
        <dbReference type="ChEBI" id="CHEBI:29105"/>
    </cofactor>
    <cofactor evidence="6">
        <name>Mn(2+)</name>
        <dbReference type="ChEBI" id="CHEBI:29035"/>
    </cofactor>
    <cofactor evidence="6">
        <name>Fe(2+)</name>
        <dbReference type="ChEBI" id="CHEBI:29033"/>
    </cofactor>
    <text evidence="6">Binds 2 divalent metal cations per subunit. Has a high-affinity and a low affinity metal-binding site. The true nature of the physiological cofactor is under debate. The enzyme is active with cobalt, zinc, manganese or divalent iron ions. Most likely, methionine aminopeptidases function as mononuclear Fe(2+)-metalloproteases under physiological conditions, and the catalytically relevant metal-binding site has been assigned to the histidine-containing high-affinity site.</text>
</comment>
<protein>
    <recommendedName>
        <fullName evidence="6 7">Methionine aminopeptidase</fullName>
        <shortName evidence="6">MAP</shortName>
        <shortName evidence="6">MetAP</shortName>
        <ecNumber evidence="6 7">3.4.11.18</ecNumber>
    </recommendedName>
    <alternativeName>
        <fullName evidence="6">Peptidase M</fullName>
    </alternativeName>
</protein>
<dbReference type="PRINTS" id="PR00599">
    <property type="entry name" value="MAPEPTIDASE"/>
</dbReference>
<reference evidence="9" key="1">
    <citation type="submission" date="2020-12" db="EMBL/GenBank/DDBJ databases">
        <title>Vagococcus allomyrinae sp. nov. and Enterococcus lavae sp. nov., isolated from the larvae of Allomyrina dichotoma.</title>
        <authorList>
            <person name="Lee S.D."/>
        </authorList>
    </citation>
    <scope>NUCLEOTIDE SEQUENCE</scope>
    <source>
        <strain evidence="9">BWB3-3</strain>
    </source>
</reference>
<feature type="binding site" evidence="6">
    <location>
        <position position="77"/>
    </location>
    <ligand>
        <name>substrate</name>
    </ligand>
</feature>